<evidence type="ECO:0000313" key="1">
    <source>
        <dbReference type="EMBL" id="GFO41001.1"/>
    </source>
</evidence>
<evidence type="ECO:0000313" key="2">
    <source>
        <dbReference type="Proteomes" id="UP000735302"/>
    </source>
</evidence>
<accession>A0AAV4DAB4</accession>
<gene>
    <name evidence="1" type="ORF">PoB_006750600</name>
</gene>
<evidence type="ECO:0008006" key="3">
    <source>
        <dbReference type="Google" id="ProtNLM"/>
    </source>
</evidence>
<sequence length="195" mass="22431">MKFVDPTPTMELKKGQYPWPFHKAQETSKKLFHSKQTLGIRCIATRQRFITYSNLALAALPDAICLGMPSDQGQAITGTEYYYLAICWLRQRAVLPSHYKVIHCLIQSKNQPKLLWKSAQNGKGVGSTNYCKSTQQRIFSMLMRLASFTNAYQQDTGKKRAKSTWTKDSKGMYVSCDRYQYGLEVRKCNCHHQKT</sequence>
<organism evidence="1 2">
    <name type="scientific">Plakobranchus ocellatus</name>
    <dbReference type="NCBI Taxonomy" id="259542"/>
    <lineage>
        <taxon>Eukaryota</taxon>
        <taxon>Metazoa</taxon>
        <taxon>Spiralia</taxon>
        <taxon>Lophotrochozoa</taxon>
        <taxon>Mollusca</taxon>
        <taxon>Gastropoda</taxon>
        <taxon>Heterobranchia</taxon>
        <taxon>Euthyneura</taxon>
        <taxon>Panpulmonata</taxon>
        <taxon>Sacoglossa</taxon>
        <taxon>Placobranchoidea</taxon>
        <taxon>Plakobranchidae</taxon>
        <taxon>Plakobranchus</taxon>
    </lineage>
</organism>
<dbReference type="AlphaFoldDB" id="A0AAV4DAB4"/>
<proteinExistence type="predicted"/>
<name>A0AAV4DAB4_9GAST</name>
<keyword evidence="2" id="KW-1185">Reference proteome</keyword>
<protein>
    <recommendedName>
        <fullName evidence="3">BACK domain-containing protein</fullName>
    </recommendedName>
</protein>
<dbReference type="EMBL" id="BLXT01007646">
    <property type="protein sequence ID" value="GFO41001.1"/>
    <property type="molecule type" value="Genomic_DNA"/>
</dbReference>
<dbReference type="Proteomes" id="UP000735302">
    <property type="component" value="Unassembled WGS sequence"/>
</dbReference>
<comment type="caution">
    <text evidence="1">The sequence shown here is derived from an EMBL/GenBank/DDBJ whole genome shotgun (WGS) entry which is preliminary data.</text>
</comment>
<reference evidence="1 2" key="1">
    <citation type="journal article" date="2021" name="Elife">
        <title>Chloroplast acquisition without the gene transfer in kleptoplastic sea slugs, Plakobranchus ocellatus.</title>
        <authorList>
            <person name="Maeda T."/>
            <person name="Takahashi S."/>
            <person name="Yoshida T."/>
            <person name="Shimamura S."/>
            <person name="Takaki Y."/>
            <person name="Nagai Y."/>
            <person name="Toyoda A."/>
            <person name="Suzuki Y."/>
            <person name="Arimoto A."/>
            <person name="Ishii H."/>
            <person name="Satoh N."/>
            <person name="Nishiyama T."/>
            <person name="Hasebe M."/>
            <person name="Maruyama T."/>
            <person name="Minagawa J."/>
            <person name="Obokata J."/>
            <person name="Shigenobu S."/>
        </authorList>
    </citation>
    <scope>NUCLEOTIDE SEQUENCE [LARGE SCALE GENOMIC DNA]</scope>
</reference>